<comment type="caution">
    <text evidence="1">The sequence shown here is derived from an EMBL/GenBank/DDBJ whole genome shotgun (WGS) entry which is preliminary data.</text>
</comment>
<protein>
    <submittedName>
        <fullName evidence="1">Uncharacterized protein</fullName>
    </submittedName>
</protein>
<dbReference type="RefSeq" id="WP_105981710.1">
    <property type="nucleotide sequence ID" value="NZ_MQUC01000003.1"/>
</dbReference>
<proteinExistence type="predicted"/>
<evidence type="ECO:0000313" key="1">
    <source>
        <dbReference type="EMBL" id="PRP65844.1"/>
    </source>
</evidence>
<keyword evidence="2" id="KW-1185">Reference proteome</keyword>
<dbReference type="Proteomes" id="UP000239532">
    <property type="component" value="Unassembled WGS sequence"/>
</dbReference>
<reference evidence="1 2" key="1">
    <citation type="submission" date="2016-11" db="EMBL/GenBank/DDBJ databases">
        <title>Trade-off between light-utilization and light-protection in marine flavobacteria.</title>
        <authorList>
            <person name="Kumagai Y."/>
        </authorList>
    </citation>
    <scope>NUCLEOTIDE SEQUENCE [LARGE SCALE GENOMIC DNA]</scope>
    <source>
        <strain evidence="1 2">JCM 17109</strain>
    </source>
</reference>
<dbReference type="EMBL" id="MQUC01000003">
    <property type="protein sequence ID" value="PRP65844.1"/>
    <property type="molecule type" value="Genomic_DNA"/>
</dbReference>
<sequence>MTDNTFRNSINRLFNFLKENRDHNHLVQSKSYNSFLIPFESTEGKVYSLLHHIANTQSQPNINKLSDFFQRIYSEKSRLNTFHSFVELIVDEELESSNYESLYRAMITQSGWGKKTSALFTKTIYHIHSGKYDSTFKIWADAPTRIDVNEKIYLPVDAVIEAIFHKLNPEIKWNFDKINKYLQNHTLQNKWKFGTTYGFGVLYPKEDLV</sequence>
<organism evidence="1 2">
    <name type="scientific">Nonlabens agnitus</name>
    <dbReference type="NCBI Taxonomy" id="870484"/>
    <lineage>
        <taxon>Bacteria</taxon>
        <taxon>Pseudomonadati</taxon>
        <taxon>Bacteroidota</taxon>
        <taxon>Flavobacteriia</taxon>
        <taxon>Flavobacteriales</taxon>
        <taxon>Flavobacteriaceae</taxon>
        <taxon>Nonlabens</taxon>
    </lineage>
</organism>
<accession>A0A2S9WQS3</accession>
<dbReference type="OrthoDB" id="1257554at2"/>
<name>A0A2S9WQS3_9FLAO</name>
<evidence type="ECO:0000313" key="2">
    <source>
        <dbReference type="Proteomes" id="UP000239532"/>
    </source>
</evidence>
<dbReference type="AlphaFoldDB" id="A0A2S9WQS3"/>
<gene>
    <name evidence="1" type="ORF">BST86_01425</name>
</gene>